<evidence type="ECO:0000256" key="4">
    <source>
        <dbReference type="ARBA" id="ARBA00023319"/>
    </source>
</evidence>
<sequence>MLGSIVANLHEKFSWEIKHNTSCNAFKVLTKSNFQRNLPAFCSIALQILIQPQSVALICGHNLRLSCHAVGKTPVQYQWFKSREEVPNSSSPELLISPVQLKDAGFYICRVNSGDACEFSQWAQVDVLNLTMSYAPGQSYQSLDGRLKLAIQPQSQRLHVGETLQMECGAVGRPVPRYQWHKNGVPMRNATKRKLIIPLVKQDHHGRYRCEISGSTERMWTNEVDVVI</sequence>
<keyword evidence="7" id="KW-1185">Reference proteome</keyword>
<dbReference type="CDD" id="cd00096">
    <property type="entry name" value="Ig"/>
    <property type="match status" value="1"/>
</dbReference>
<keyword evidence="3" id="KW-0325">Glycoprotein</keyword>
<keyword evidence="1" id="KW-0732">Signal</keyword>
<keyword evidence="4" id="KW-0393">Immunoglobulin domain</keyword>
<reference evidence="6 7" key="1">
    <citation type="submission" date="2021-06" db="EMBL/GenBank/DDBJ databases">
        <authorList>
            <person name="Palmer J.M."/>
        </authorList>
    </citation>
    <scope>NUCLEOTIDE SEQUENCE [LARGE SCALE GENOMIC DNA]</scope>
    <source>
        <strain evidence="6 7">CL_MEX2019</strain>
        <tissue evidence="6">Muscle</tissue>
    </source>
</reference>
<feature type="domain" description="Ig-like" evidence="5">
    <location>
        <begin position="39"/>
        <end position="120"/>
    </location>
</feature>
<evidence type="ECO:0000256" key="3">
    <source>
        <dbReference type="ARBA" id="ARBA00023180"/>
    </source>
</evidence>
<name>A0ABU7E6F0_9TELE</name>
<dbReference type="InterPro" id="IPR003599">
    <property type="entry name" value="Ig_sub"/>
</dbReference>
<evidence type="ECO:0000313" key="6">
    <source>
        <dbReference type="EMBL" id="MED6282376.1"/>
    </source>
</evidence>
<gene>
    <name evidence="6" type="ORF">CHARACLAT_031363</name>
</gene>
<evidence type="ECO:0000313" key="7">
    <source>
        <dbReference type="Proteomes" id="UP001352852"/>
    </source>
</evidence>
<evidence type="ECO:0000256" key="1">
    <source>
        <dbReference type="ARBA" id="ARBA00022729"/>
    </source>
</evidence>
<dbReference type="InterPro" id="IPR007110">
    <property type="entry name" value="Ig-like_dom"/>
</dbReference>
<evidence type="ECO:0000259" key="5">
    <source>
        <dbReference type="PROSITE" id="PS50835"/>
    </source>
</evidence>
<dbReference type="SMART" id="SM00408">
    <property type="entry name" value="IGc2"/>
    <property type="match status" value="2"/>
</dbReference>
<dbReference type="Pfam" id="PF13927">
    <property type="entry name" value="Ig_3"/>
    <property type="match status" value="2"/>
</dbReference>
<dbReference type="InterPro" id="IPR013783">
    <property type="entry name" value="Ig-like_fold"/>
</dbReference>
<feature type="non-terminal residue" evidence="6">
    <location>
        <position position="228"/>
    </location>
</feature>
<dbReference type="InterPro" id="IPR036179">
    <property type="entry name" value="Ig-like_dom_sf"/>
</dbReference>
<dbReference type="SMART" id="SM00409">
    <property type="entry name" value="IG"/>
    <property type="match status" value="2"/>
</dbReference>
<dbReference type="InterPro" id="IPR003598">
    <property type="entry name" value="Ig_sub2"/>
</dbReference>
<organism evidence="6 7">
    <name type="scientific">Characodon lateralis</name>
    <dbReference type="NCBI Taxonomy" id="208331"/>
    <lineage>
        <taxon>Eukaryota</taxon>
        <taxon>Metazoa</taxon>
        <taxon>Chordata</taxon>
        <taxon>Craniata</taxon>
        <taxon>Vertebrata</taxon>
        <taxon>Euteleostomi</taxon>
        <taxon>Actinopterygii</taxon>
        <taxon>Neopterygii</taxon>
        <taxon>Teleostei</taxon>
        <taxon>Neoteleostei</taxon>
        <taxon>Acanthomorphata</taxon>
        <taxon>Ovalentaria</taxon>
        <taxon>Atherinomorphae</taxon>
        <taxon>Cyprinodontiformes</taxon>
        <taxon>Goodeidae</taxon>
        <taxon>Characodon</taxon>
    </lineage>
</organism>
<dbReference type="Gene3D" id="2.60.40.10">
    <property type="entry name" value="Immunoglobulins"/>
    <property type="match status" value="2"/>
</dbReference>
<comment type="caution">
    <text evidence="6">The sequence shown here is derived from an EMBL/GenBank/DDBJ whole genome shotgun (WGS) entry which is preliminary data.</text>
</comment>
<dbReference type="SUPFAM" id="SSF48726">
    <property type="entry name" value="Immunoglobulin"/>
    <property type="match status" value="2"/>
</dbReference>
<dbReference type="InterPro" id="IPR052598">
    <property type="entry name" value="IgSF_CEA-related"/>
</dbReference>
<dbReference type="PANTHER" id="PTHR44337">
    <property type="entry name" value="CARCINOEMBRYONIC ANTIGEN-RELATED CELL ADHESION MOLECULE 8"/>
    <property type="match status" value="1"/>
</dbReference>
<proteinExistence type="predicted"/>
<dbReference type="Proteomes" id="UP001352852">
    <property type="component" value="Unassembled WGS sequence"/>
</dbReference>
<feature type="domain" description="Ig-like" evidence="5">
    <location>
        <begin position="136"/>
        <end position="227"/>
    </location>
</feature>
<keyword evidence="2" id="KW-1015">Disulfide bond</keyword>
<evidence type="ECO:0000256" key="2">
    <source>
        <dbReference type="ARBA" id="ARBA00023157"/>
    </source>
</evidence>
<protein>
    <recommendedName>
        <fullName evidence="5">Ig-like domain-containing protein</fullName>
    </recommendedName>
</protein>
<dbReference type="PROSITE" id="PS50835">
    <property type="entry name" value="IG_LIKE"/>
    <property type="match status" value="2"/>
</dbReference>
<dbReference type="PANTHER" id="PTHR44337:SF20">
    <property type="entry name" value="CARCINOEMBRYONIC ANTIGEN-RELATED CELL ADHESION MOLECULE 5-RELATED"/>
    <property type="match status" value="1"/>
</dbReference>
<dbReference type="EMBL" id="JAHUTJ010046024">
    <property type="protein sequence ID" value="MED6282376.1"/>
    <property type="molecule type" value="Genomic_DNA"/>
</dbReference>
<accession>A0ABU7E6F0</accession>